<reference evidence="1 2" key="1">
    <citation type="submission" date="2018-11" db="EMBL/GenBank/DDBJ databases">
        <authorList>
            <person name="Li F."/>
        </authorList>
    </citation>
    <scope>NUCLEOTIDE SEQUENCE [LARGE SCALE GENOMIC DNA]</scope>
    <source>
        <strain evidence="1 2">Gsoil 097</strain>
    </source>
</reference>
<comment type="caution">
    <text evidence="1">The sequence shown here is derived from an EMBL/GenBank/DDBJ whole genome shotgun (WGS) entry which is preliminary data.</text>
</comment>
<dbReference type="AlphaFoldDB" id="A0A3N0CB26"/>
<evidence type="ECO:0000313" key="1">
    <source>
        <dbReference type="EMBL" id="RNL60665.1"/>
    </source>
</evidence>
<keyword evidence="2" id="KW-1185">Reference proteome</keyword>
<dbReference type="Proteomes" id="UP000267128">
    <property type="component" value="Unassembled WGS sequence"/>
</dbReference>
<gene>
    <name evidence="1" type="ORF">EFK50_20360</name>
</gene>
<organism evidence="1 2">
    <name type="scientific">Nocardioides marmoriginsengisoli</name>
    <dbReference type="NCBI Taxonomy" id="661483"/>
    <lineage>
        <taxon>Bacteria</taxon>
        <taxon>Bacillati</taxon>
        <taxon>Actinomycetota</taxon>
        <taxon>Actinomycetes</taxon>
        <taxon>Propionibacteriales</taxon>
        <taxon>Nocardioidaceae</taxon>
        <taxon>Nocardioides</taxon>
    </lineage>
</organism>
<dbReference type="RefSeq" id="WP_123229418.1">
    <property type="nucleotide sequence ID" value="NZ_RJSE01000009.1"/>
</dbReference>
<proteinExistence type="predicted"/>
<accession>A0A3N0CB26</accession>
<dbReference type="OrthoDB" id="4528132at2"/>
<dbReference type="EMBL" id="RJSE01000009">
    <property type="protein sequence ID" value="RNL60665.1"/>
    <property type="molecule type" value="Genomic_DNA"/>
</dbReference>
<protein>
    <submittedName>
        <fullName evidence="1">Uncharacterized protein</fullName>
    </submittedName>
</protein>
<name>A0A3N0CB26_9ACTN</name>
<evidence type="ECO:0000313" key="2">
    <source>
        <dbReference type="Proteomes" id="UP000267128"/>
    </source>
</evidence>
<sequence>MTDIFNIDQIPSANDLLIGVVHEGEQQVVAVARLDSAAGISTSRMRASINPILHIQPVPLDALGKTPADSRRLATALDTQPLRPRPLDNATGREILAALERGAPELSNWLEALDASETEVVGDEGQRLREERDAVQLGLELADPRLPESEPAVQVPTFAVNTATSFLNPELFEDNEDDLLFADLRRFDTNGVLTATSGSTSRYSDGEFTVLIANVNRKPVEHLMGVDLLYWDQTAESFTLLQYKRLMRVAKAEADDAPQRWRYTRRNDLVEQLEKMSKLKVAPPVDSTDWRFVTSPFWFKFVRGDAFKPNDREVLKGLYVPAEYLRIGIEENAFTGPNGGFALHGGNARYINRGPFIHLVSRQFTGSTRATSEQIADLIRQNSDHELVVVAKMNDTATA</sequence>